<gene>
    <name evidence="2" type="primary">csaB</name>
    <name evidence="2" type="ORF">D8M05_09550</name>
</gene>
<dbReference type="Proteomes" id="UP000281813">
    <property type="component" value="Unassembled WGS sequence"/>
</dbReference>
<proteinExistence type="predicted"/>
<feature type="domain" description="Polysaccharide pyruvyl transferase" evidence="1">
    <location>
        <begin position="13"/>
        <end position="283"/>
    </location>
</feature>
<dbReference type="Pfam" id="PF04230">
    <property type="entry name" value="PS_pyruv_trans"/>
    <property type="match status" value="1"/>
</dbReference>
<dbReference type="SUPFAM" id="SSF53756">
    <property type="entry name" value="UDP-Glycosyltransferase/glycogen phosphorylase"/>
    <property type="match status" value="1"/>
</dbReference>
<dbReference type="NCBIfam" id="TIGR03609">
    <property type="entry name" value="S_layer_CsaB"/>
    <property type="match status" value="1"/>
</dbReference>
<comment type="caution">
    <text evidence="2">The sequence shown here is derived from an EMBL/GenBank/DDBJ whole genome shotgun (WGS) entry which is preliminary data.</text>
</comment>
<name>A0A494YZU0_9BACI</name>
<dbReference type="PANTHER" id="PTHR36836">
    <property type="entry name" value="COLANIC ACID BIOSYNTHESIS PROTEIN WCAK"/>
    <property type="match status" value="1"/>
</dbReference>
<evidence type="ECO:0000313" key="2">
    <source>
        <dbReference type="EMBL" id="RKQ15739.1"/>
    </source>
</evidence>
<accession>A0A494YZU0</accession>
<evidence type="ECO:0000313" key="3">
    <source>
        <dbReference type="Proteomes" id="UP000281813"/>
    </source>
</evidence>
<sequence>MHVVLSGYYGFDNVGDEAILYSMILAIRKVQPETKITVLSQDPLLTERLYDVHAVKRSNFREVSRVIKASDGLISGGGSLMQDQTSMKSIPYYCGIIQLAKWHKKPVFIYAQGVGPVNQKLGKWIIRHTFNKTNSITVRDPASQNLLEEIGVVKQIELMPDPVLSIRLEQLQRNERERTIAVSVREWPTEVKYKEMMANSLDSLVQYGYEVIFVPMHGKQDKETSLEIARHMTEESSIFSPDSSLEEKIAIISEANLLIGMRLHSLIFAAIGNTPFLAISYDPKIDAFMEMFQQPVTGHVEKEDWDEMTLLDHAKHLLLDETNERRRLETMVGNYRRLALQTAEMALQTFSEKRKVKSWQIKRYS</sequence>
<evidence type="ECO:0000259" key="1">
    <source>
        <dbReference type="Pfam" id="PF04230"/>
    </source>
</evidence>
<dbReference type="InterPro" id="IPR007345">
    <property type="entry name" value="Polysacch_pyruvyl_Trfase"/>
</dbReference>
<dbReference type="GO" id="GO:0016740">
    <property type="term" value="F:transferase activity"/>
    <property type="evidence" value="ECO:0007669"/>
    <property type="project" value="UniProtKB-KW"/>
</dbReference>
<dbReference type="PANTHER" id="PTHR36836:SF1">
    <property type="entry name" value="COLANIC ACID BIOSYNTHESIS PROTEIN WCAK"/>
    <property type="match status" value="1"/>
</dbReference>
<reference evidence="2 3" key="1">
    <citation type="journal article" date="2015" name="Antonie Van Leeuwenhoek">
        <title>Oceanobacillus bengalensis sp. nov., a bacterium isolated from seawater of the Bay of Bengal.</title>
        <authorList>
            <person name="Yongchang O."/>
            <person name="Xiang W."/>
            <person name="Wang G."/>
        </authorList>
    </citation>
    <scope>NUCLEOTIDE SEQUENCE [LARGE SCALE GENOMIC DNA]</scope>
    <source>
        <strain evidence="2 3">MCCC 1K00260</strain>
    </source>
</reference>
<protein>
    <submittedName>
        <fullName evidence="2">Polysaccharide pyruvyl transferase CsaB</fullName>
    </submittedName>
</protein>
<keyword evidence="2" id="KW-0808">Transferase</keyword>
<keyword evidence="3" id="KW-1185">Reference proteome</keyword>
<dbReference type="InterPro" id="IPR019896">
    <property type="entry name" value="Polysacch_pyruvyl_Trfase_CsaB"/>
</dbReference>
<dbReference type="Gene3D" id="3.40.50.2000">
    <property type="entry name" value="Glycogen Phosphorylase B"/>
    <property type="match status" value="1"/>
</dbReference>
<dbReference type="OrthoDB" id="3199616at2"/>
<dbReference type="EMBL" id="RBZO01000012">
    <property type="protein sequence ID" value="RKQ15739.1"/>
    <property type="molecule type" value="Genomic_DNA"/>
</dbReference>
<organism evidence="2 3">
    <name type="scientific">Oceanobacillus bengalensis</name>
    <dbReference type="NCBI Taxonomy" id="1435466"/>
    <lineage>
        <taxon>Bacteria</taxon>
        <taxon>Bacillati</taxon>
        <taxon>Bacillota</taxon>
        <taxon>Bacilli</taxon>
        <taxon>Bacillales</taxon>
        <taxon>Bacillaceae</taxon>
        <taxon>Oceanobacillus</taxon>
    </lineage>
</organism>
<dbReference type="AlphaFoldDB" id="A0A494YZU0"/>
<dbReference type="RefSeq" id="WP_121131190.1">
    <property type="nucleotide sequence ID" value="NZ_JBHUFK010000002.1"/>
</dbReference>